<feature type="region of interest" description="Disordered" evidence="1">
    <location>
        <begin position="13"/>
        <end position="50"/>
    </location>
</feature>
<dbReference type="PANTHER" id="PTHR11439:SF467">
    <property type="entry name" value="INTEGRASE CATALYTIC DOMAIN-CONTAINING PROTEIN"/>
    <property type="match status" value="1"/>
</dbReference>
<dbReference type="PANTHER" id="PTHR11439">
    <property type="entry name" value="GAG-POL-RELATED RETROTRANSPOSON"/>
    <property type="match status" value="1"/>
</dbReference>
<organism evidence="2 3">
    <name type="scientific">Punica granatum</name>
    <name type="common">Pomegranate</name>
    <dbReference type="NCBI Taxonomy" id="22663"/>
    <lineage>
        <taxon>Eukaryota</taxon>
        <taxon>Viridiplantae</taxon>
        <taxon>Streptophyta</taxon>
        <taxon>Embryophyta</taxon>
        <taxon>Tracheophyta</taxon>
        <taxon>Spermatophyta</taxon>
        <taxon>Magnoliopsida</taxon>
        <taxon>eudicotyledons</taxon>
        <taxon>Gunneridae</taxon>
        <taxon>Pentapetalae</taxon>
        <taxon>rosids</taxon>
        <taxon>malvids</taxon>
        <taxon>Myrtales</taxon>
        <taxon>Lythraceae</taxon>
        <taxon>Punica</taxon>
    </lineage>
</organism>
<protein>
    <submittedName>
        <fullName evidence="2">Uncharacterized protein</fullName>
    </submittedName>
</protein>
<dbReference type="STRING" id="22663.A0A2I0JPW5"/>
<reference evidence="2 3" key="1">
    <citation type="submission" date="2017-11" db="EMBL/GenBank/DDBJ databases">
        <title>De-novo sequencing of pomegranate (Punica granatum L.) genome.</title>
        <authorList>
            <person name="Akparov Z."/>
            <person name="Amiraslanov A."/>
            <person name="Hajiyeva S."/>
            <person name="Abbasov M."/>
            <person name="Kaur K."/>
            <person name="Hamwieh A."/>
            <person name="Solovyev V."/>
            <person name="Salamov A."/>
            <person name="Braich B."/>
            <person name="Kosarev P."/>
            <person name="Mahmoud A."/>
            <person name="Hajiyev E."/>
            <person name="Babayeva S."/>
            <person name="Izzatullayeva V."/>
            <person name="Mammadov A."/>
            <person name="Mammadov A."/>
            <person name="Sharifova S."/>
            <person name="Ojaghi J."/>
            <person name="Eynullazada K."/>
            <person name="Bayramov B."/>
            <person name="Abdulazimova A."/>
            <person name="Shahmuradov I."/>
        </authorList>
    </citation>
    <scope>NUCLEOTIDE SEQUENCE [LARGE SCALE GENOMIC DNA]</scope>
    <source>
        <strain evidence="3">cv. AG2017</strain>
        <tissue evidence="2">Leaf</tissue>
    </source>
</reference>
<accession>A0A2I0JPW5</accession>
<keyword evidence="3" id="KW-1185">Reference proteome</keyword>
<dbReference type="AlphaFoldDB" id="A0A2I0JPW5"/>
<feature type="compositionally biased region" description="Basic and acidic residues" evidence="1">
    <location>
        <begin position="32"/>
        <end position="46"/>
    </location>
</feature>
<evidence type="ECO:0000313" key="2">
    <source>
        <dbReference type="EMBL" id="PKI57943.1"/>
    </source>
</evidence>
<dbReference type="Proteomes" id="UP000233551">
    <property type="component" value="Unassembled WGS sequence"/>
</dbReference>
<proteinExistence type="predicted"/>
<evidence type="ECO:0000256" key="1">
    <source>
        <dbReference type="SAM" id="MobiDB-lite"/>
    </source>
</evidence>
<comment type="caution">
    <text evidence="2">The sequence shown here is derived from an EMBL/GenBank/DDBJ whole genome shotgun (WGS) entry which is preliminary data.</text>
</comment>
<sequence>MVSGDSFSRVFVTHPREGGYSQTARFGGAHAGPDESPHSDPYKDDPTTYEEGISNIDSSKWLEAMKYEMDSMSKSQVWDLIDPPEEPDHWTAVKNILKYLRRTKDMVLVYGGGELRLDRFTDSKLVVDYRKSISSYIFTCNGGALSWKSSKQETTTDSIIEAEYITASNAPKEIYERAKCCSLHIITSRALL</sequence>
<gene>
    <name evidence="2" type="ORF">CRG98_021658</name>
</gene>
<name>A0A2I0JPW5_PUNGR</name>
<dbReference type="EMBL" id="PGOL01001465">
    <property type="protein sequence ID" value="PKI57943.1"/>
    <property type="molecule type" value="Genomic_DNA"/>
</dbReference>
<evidence type="ECO:0000313" key="3">
    <source>
        <dbReference type="Proteomes" id="UP000233551"/>
    </source>
</evidence>